<evidence type="ECO:0000259" key="6">
    <source>
        <dbReference type="PROSITE" id="PS50011"/>
    </source>
</evidence>
<evidence type="ECO:0000313" key="7">
    <source>
        <dbReference type="EMBL" id="ABJ83453.1"/>
    </source>
</evidence>
<dbReference type="InterPro" id="IPR000719">
    <property type="entry name" value="Prot_kinase_dom"/>
</dbReference>
<dbReference type="KEGG" id="sus:Acid_2464"/>
<dbReference type="Pfam" id="PF00069">
    <property type="entry name" value="Pkinase"/>
    <property type="match status" value="1"/>
</dbReference>
<dbReference type="GO" id="GO:0004674">
    <property type="term" value="F:protein serine/threonine kinase activity"/>
    <property type="evidence" value="ECO:0007669"/>
    <property type="project" value="UniProtKB-KW"/>
</dbReference>
<dbReference type="InterPro" id="IPR011659">
    <property type="entry name" value="WD40"/>
</dbReference>
<protein>
    <submittedName>
        <fullName evidence="7">Serine/threonine protein kinase</fullName>
    </submittedName>
</protein>
<dbReference type="GO" id="GO:0005524">
    <property type="term" value="F:ATP binding"/>
    <property type="evidence" value="ECO:0007669"/>
    <property type="project" value="UniProtKB-UniRule"/>
</dbReference>
<accession>Q024X3</accession>
<sequence>MSPASWRQIEGLYQAAINCESAERAALLAQADPEVRRMVESLLDPPSPVGPPASQPAIGSQLGPYRIETLIGSGGMGSVYRAVDTRLDRAVAIKIPAQPFDARFEREGRSIAALNHPNICTVHDVGPNYLVMELIEGPTLAERIRKGPVPLEEALAIARQIAAALDTAHQRGLIHRDLKPANVKVKPDGTVKVLDFGLARFAITDPPGDDDPTHSLAVTQAGAILGTPHYMAPEQALGKSADKRADIWAFGVILYEMVTGARPFPGDVPVWDRVPAAIRPLLTRCLQKDPAHRLRDIGDAPFLLELPSAALPVTARSVAPWWILAATAFLLTAGAWTWSLFRPTTGAQPVLRLEITPPADSQFASSSNASGLSLSPDGRNAAYVVAAKGTTNLWVRALGDGTARMLDSTEGAALPFWSHDGKSIAFWAGGKLQRIDLAGGAPRTICETRLTVGGSWAPGGQILYGGWSSGLFQVDSSGGTPVPLTTPDAMRGEDFHYWPQVLPEGRFLYFARSSKPEYTGVYAASFAAPNKPVQLLHTLTNAVYAPGASDRKKGHLLWLQGSTLVAQAFDAAALRLSGEPRPVADPVASLGLHGQMVAAASDTGILLYRASNSQSQFVWYDPTGRLIAPFAEPAVFGQFSISTDGRRVATARAGSGGVDLWTVEVDRGVSTRLTSLPGISISPAWSSDGSAIFFASGSPFNLYRKDSIGAGPEQRLTQSPHPQFPTDCSLDGRWILYDEQVRNQSTIRVLPAAPATGDSRLYLKSSFNQGSAHFSPDGKWIAFQSDESGENEVYIASFPEPHGKLRVSTKGGRFPHWAAGGRRLFYLSADSTVTAMDVQLGPSSVNLSSPHPLFPVTVLDGGISPFIPTPDGKRILVVEPEKTARPLKVIVNWPALLK</sequence>
<dbReference type="InterPro" id="IPR011042">
    <property type="entry name" value="6-blade_b-propeller_TolB-like"/>
</dbReference>
<dbReference type="EMBL" id="CP000473">
    <property type="protein sequence ID" value="ABJ83453.1"/>
    <property type="molecule type" value="Genomic_DNA"/>
</dbReference>
<dbReference type="SMART" id="SM00220">
    <property type="entry name" value="S_TKc"/>
    <property type="match status" value="1"/>
</dbReference>
<keyword evidence="4 5" id="KW-0067">ATP-binding</keyword>
<dbReference type="PANTHER" id="PTHR43289:SF6">
    <property type="entry name" value="SERINE_THREONINE-PROTEIN KINASE NEKL-3"/>
    <property type="match status" value="1"/>
</dbReference>
<dbReference type="PROSITE" id="PS00107">
    <property type="entry name" value="PROTEIN_KINASE_ATP"/>
    <property type="match status" value="1"/>
</dbReference>
<proteinExistence type="predicted"/>
<organism evidence="7">
    <name type="scientific">Solibacter usitatus (strain Ellin6076)</name>
    <dbReference type="NCBI Taxonomy" id="234267"/>
    <lineage>
        <taxon>Bacteria</taxon>
        <taxon>Pseudomonadati</taxon>
        <taxon>Acidobacteriota</taxon>
        <taxon>Terriglobia</taxon>
        <taxon>Bryobacterales</taxon>
        <taxon>Solibacteraceae</taxon>
        <taxon>Candidatus Solibacter</taxon>
    </lineage>
</organism>
<reference evidence="7" key="1">
    <citation type="submission" date="2006-10" db="EMBL/GenBank/DDBJ databases">
        <title>Complete sequence of Solibacter usitatus Ellin6076.</title>
        <authorList>
            <consortium name="US DOE Joint Genome Institute"/>
            <person name="Copeland A."/>
            <person name="Lucas S."/>
            <person name="Lapidus A."/>
            <person name="Barry K."/>
            <person name="Detter J.C."/>
            <person name="Glavina del Rio T."/>
            <person name="Hammon N."/>
            <person name="Israni S."/>
            <person name="Dalin E."/>
            <person name="Tice H."/>
            <person name="Pitluck S."/>
            <person name="Thompson L.S."/>
            <person name="Brettin T."/>
            <person name="Bruce D."/>
            <person name="Han C."/>
            <person name="Tapia R."/>
            <person name="Gilna P."/>
            <person name="Schmutz J."/>
            <person name="Larimer F."/>
            <person name="Land M."/>
            <person name="Hauser L."/>
            <person name="Kyrpides N."/>
            <person name="Mikhailova N."/>
            <person name="Janssen P.H."/>
            <person name="Kuske C.R."/>
            <person name="Richardson P."/>
        </authorList>
    </citation>
    <scope>NUCLEOTIDE SEQUENCE</scope>
    <source>
        <strain evidence="7">Ellin6076</strain>
    </source>
</reference>
<evidence type="ECO:0000256" key="4">
    <source>
        <dbReference type="ARBA" id="ARBA00022840"/>
    </source>
</evidence>
<dbReference type="Gene3D" id="2.120.10.30">
    <property type="entry name" value="TolB, C-terminal domain"/>
    <property type="match status" value="2"/>
</dbReference>
<keyword evidence="1" id="KW-0808">Transferase</keyword>
<keyword evidence="3 7" id="KW-0418">Kinase</keyword>
<evidence type="ECO:0000256" key="5">
    <source>
        <dbReference type="PROSITE-ProRule" id="PRU10141"/>
    </source>
</evidence>
<dbReference type="HOGENOM" id="CLU_012906_0_0_0"/>
<evidence type="ECO:0000256" key="2">
    <source>
        <dbReference type="ARBA" id="ARBA00022741"/>
    </source>
</evidence>
<dbReference type="Gene3D" id="2.120.10.60">
    <property type="entry name" value="Tricorn protease N-terminal domain"/>
    <property type="match status" value="1"/>
</dbReference>
<gene>
    <name evidence="7" type="ordered locus">Acid_2464</name>
</gene>
<dbReference type="Gene3D" id="3.30.200.20">
    <property type="entry name" value="Phosphorylase Kinase, domain 1"/>
    <property type="match status" value="1"/>
</dbReference>
<feature type="binding site" evidence="5">
    <location>
        <position position="94"/>
    </location>
    <ligand>
        <name>ATP</name>
        <dbReference type="ChEBI" id="CHEBI:30616"/>
    </ligand>
</feature>
<dbReference type="SUPFAM" id="SSF56112">
    <property type="entry name" value="Protein kinase-like (PK-like)"/>
    <property type="match status" value="1"/>
</dbReference>
<keyword evidence="7" id="KW-0723">Serine/threonine-protein kinase</keyword>
<dbReference type="InterPro" id="IPR011009">
    <property type="entry name" value="Kinase-like_dom_sf"/>
</dbReference>
<dbReference type="PANTHER" id="PTHR43289">
    <property type="entry name" value="MITOGEN-ACTIVATED PROTEIN KINASE KINASE KINASE 20-RELATED"/>
    <property type="match status" value="1"/>
</dbReference>
<dbReference type="Pfam" id="PF07676">
    <property type="entry name" value="PD40"/>
    <property type="match status" value="3"/>
</dbReference>
<dbReference type="eggNOG" id="COG0823">
    <property type="taxonomic scope" value="Bacteria"/>
</dbReference>
<name>Q024X3_SOLUE</name>
<feature type="domain" description="Protein kinase" evidence="6">
    <location>
        <begin position="65"/>
        <end position="303"/>
    </location>
</feature>
<dbReference type="Gene3D" id="1.10.510.10">
    <property type="entry name" value="Transferase(Phosphotransferase) domain 1"/>
    <property type="match status" value="1"/>
</dbReference>
<dbReference type="SUPFAM" id="SSF82171">
    <property type="entry name" value="DPP6 N-terminal domain-like"/>
    <property type="match status" value="2"/>
</dbReference>
<keyword evidence="2 5" id="KW-0547">Nucleotide-binding</keyword>
<dbReference type="InterPro" id="IPR017441">
    <property type="entry name" value="Protein_kinase_ATP_BS"/>
</dbReference>
<dbReference type="CDD" id="cd14014">
    <property type="entry name" value="STKc_PknB_like"/>
    <property type="match status" value="1"/>
</dbReference>
<evidence type="ECO:0000256" key="3">
    <source>
        <dbReference type="ARBA" id="ARBA00022777"/>
    </source>
</evidence>
<dbReference type="AlphaFoldDB" id="Q024X3"/>
<evidence type="ECO:0000256" key="1">
    <source>
        <dbReference type="ARBA" id="ARBA00022679"/>
    </source>
</evidence>
<dbReference type="STRING" id="234267.Acid_2464"/>
<dbReference type="PROSITE" id="PS50011">
    <property type="entry name" value="PROTEIN_KINASE_DOM"/>
    <property type="match status" value="1"/>
</dbReference>
<dbReference type="eggNOG" id="COG0515">
    <property type="taxonomic scope" value="Bacteria"/>
</dbReference>
<dbReference type="InParanoid" id="Q024X3"/>